<proteinExistence type="predicted"/>
<keyword evidence="10" id="KW-1185">Reference proteome</keyword>
<dbReference type="PANTHER" id="PTHR12302">
    <property type="entry name" value="EBNA2 BINDING PROTEIN P100"/>
    <property type="match status" value="1"/>
</dbReference>
<comment type="subcellular location">
    <subcellularLocation>
        <location evidence="1 5">Cytoplasm</location>
    </subcellularLocation>
</comment>
<keyword evidence="4" id="KW-0677">Repeat</keyword>
<dbReference type="GO" id="GO:0005829">
    <property type="term" value="C:cytosol"/>
    <property type="evidence" value="ECO:0007669"/>
    <property type="project" value="UniProtKB-UniRule"/>
</dbReference>
<dbReference type="InterPro" id="IPR047386">
    <property type="entry name" value="Tudor_TDRD11"/>
</dbReference>
<dbReference type="PANTHER" id="PTHR12302:SF2">
    <property type="entry name" value="STAPHYLOCOCCAL NUCLEASE DOMAIN-CONTAINING PROTEIN 1"/>
    <property type="match status" value="1"/>
</dbReference>
<dbReference type="CDD" id="cd00175">
    <property type="entry name" value="SNc"/>
    <property type="match status" value="4"/>
</dbReference>
<feature type="domain" description="TNase-like" evidence="8">
    <location>
        <begin position="220"/>
        <end position="355"/>
    </location>
</feature>
<dbReference type="InterPro" id="IPR016685">
    <property type="entry name" value="Silence_cplx_Nase-comp_TudorSN"/>
</dbReference>
<dbReference type="Pfam" id="PF00565">
    <property type="entry name" value="SNase"/>
    <property type="match status" value="5"/>
</dbReference>
<keyword evidence="3 5" id="KW-0963">Cytoplasm</keyword>
<dbReference type="InterPro" id="IPR002999">
    <property type="entry name" value="Tudor"/>
</dbReference>
<evidence type="ECO:0000256" key="6">
    <source>
        <dbReference type="SAM" id="MobiDB-lite"/>
    </source>
</evidence>
<gene>
    <name evidence="9" type="ORF">L5515_013679</name>
</gene>
<accession>A0AAE9E8Y3</accession>
<dbReference type="GO" id="GO:0031332">
    <property type="term" value="C:RNAi effector complex"/>
    <property type="evidence" value="ECO:0007669"/>
    <property type="project" value="InterPro"/>
</dbReference>
<dbReference type="SMART" id="SM00318">
    <property type="entry name" value="SNc"/>
    <property type="match status" value="4"/>
</dbReference>
<dbReference type="FunFam" id="2.40.50.90:FF:000001">
    <property type="entry name" value="Staphylococcal nuclease domain-containing protein"/>
    <property type="match status" value="1"/>
</dbReference>
<dbReference type="FunFam" id="2.40.50.90:FF:000003">
    <property type="entry name" value="Staphylococcal nuclease domain-containing protein"/>
    <property type="match status" value="1"/>
</dbReference>
<feature type="region of interest" description="Disordered" evidence="6">
    <location>
        <begin position="25"/>
        <end position="49"/>
    </location>
</feature>
<feature type="domain" description="TNase-like" evidence="8">
    <location>
        <begin position="49"/>
        <end position="195"/>
    </location>
</feature>
<dbReference type="SUPFAM" id="SSF50199">
    <property type="entry name" value="Staphylococcal nuclease"/>
    <property type="match status" value="5"/>
</dbReference>
<feature type="domain" description="TNase-like" evidence="8">
    <location>
        <begin position="550"/>
        <end position="694"/>
    </location>
</feature>
<organism evidence="9 10">
    <name type="scientific">Caenorhabditis briggsae</name>
    <dbReference type="NCBI Taxonomy" id="6238"/>
    <lineage>
        <taxon>Eukaryota</taxon>
        <taxon>Metazoa</taxon>
        <taxon>Ecdysozoa</taxon>
        <taxon>Nematoda</taxon>
        <taxon>Chromadorea</taxon>
        <taxon>Rhabditida</taxon>
        <taxon>Rhabditina</taxon>
        <taxon>Rhabditomorpha</taxon>
        <taxon>Rhabditoidea</taxon>
        <taxon>Rhabditidae</taxon>
        <taxon>Peloderinae</taxon>
        <taxon>Caenorhabditis</taxon>
    </lineage>
</organism>
<feature type="domain" description="Tudor" evidence="7">
    <location>
        <begin position="766"/>
        <end position="824"/>
    </location>
</feature>
<dbReference type="EMBL" id="CP092621">
    <property type="protein sequence ID" value="UMM16836.1"/>
    <property type="molecule type" value="Genomic_DNA"/>
</dbReference>
<evidence type="ECO:0000256" key="4">
    <source>
        <dbReference type="ARBA" id="ARBA00022737"/>
    </source>
</evidence>
<dbReference type="FunFam" id="2.30.30.140:FF:000018">
    <property type="entry name" value="Serine/threonine-protein kinase 31"/>
    <property type="match status" value="1"/>
</dbReference>
<dbReference type="CDD" id="cd20433">
    <property type="entry name" value="Tudor_TDRD11"/>
    <property type="match status" value="1"/>
</dbReference>
<name>A0AAE9E8Y3_CAEBR</name>
<evidence type="ECO:0000313" key="9">
    <source>
        <dbReference type="EMBL" id="UMM16836.1"/>
    </source>
</evidence>
<dbReference type="InterPro" id="IPR016071">
    <property type="entry name" value="Staphylococal_nuclease_OB-fold"/>
</dbReference>
<dbReference type="FunFam" id="2.40.50.90:FF:000082">
    <property type="entry name" value="Staphylococcal nuclease domain-containing protein"/>
    <property type="match status" value="1"/>
</dbReference>
<dbReference type="PROSITE" id="PS50830">
    <property type="entry name" value="TNASE_3"/>
    <property type="match status" value="4"/>
</dbReference>
<evidence type="ECO:0000259" key="7">
    <source>
        <dbReference type="PROSITE" id="PS50304"/>
    </source>
</evidence>
<dbReference type="GO" id="GO:0006402">
    <property type="term" value="P:mRNA catabolic process"/>
    <property type="evidence" value="ECO:0007669"/>
    <property type="project" value="UniProtKB-UniRule"/>
</dbReference>
<evidence type="ECO:0000256" key="2">
    <source>
        <dbReference type="ARBA" id="ARBA00017230"/>
    </source>
</evidence>
<dbReference type="PROSITE" id="PS50304">
    <property type="entry name" value="TUDOR"/>
    <property type="match status" value="1"/>
</dbReference>
<dbReference type="Proteomes" id="UP000829354">
    <property type="component" value="Chromosome II"/>
</dbReference>
<dbReference type="FunFam" id="2.40.50.90:FF:000002">
    <property type="entry name" value="Staphylococcal nuclease domain-containing protein"/>
    <property type="match status" value="1"/>
</dbReference>
<dbReference type="AlphaFoldDB" id="A0AAE9E8Y3"/>
<feature type="domain" description="TNase-like" evidence="8">
    <location>
        <begin position="368"/>
        <end position="518"/>
    </location>
</feature>
<dbReference type="Gene3D" id="2.40.50.90">
    <property type="match status" value="5"/>
</dbReference>
<evidence type="ECO:0000259" key="8">
    <source>
        <dbReference type="PROSITE" id="PS50830"/>
    </source>
</evidence>
<evidence type="ECO:0000256" key="5">
    <source>
        <dbReference type="PIRNR" id="PIRNR017179"/>
    </source>
</evidence>
<dbReference type="PIRSF" id="PIRSF017179">
    <property type="entry name" value="RISC-Tudor-SN"/>
    <property type="match status" value="1"/>
</dbReference>
<dbReference type="SMART" id="SM00333">
    <property type="entry name" value="TUDOR"/>
    <property type="match status" value="1"/>
</dbReference>
<dbReference type="GO" id="GO:0003723">
    <property type="term" value="F:RNA binding"/>
    <property type="evidence" value="ECO:0007669"/>
    <property type="project" value="UniProtKB-UniRule"/>
</dbReference>
<evidence type="ECO:0000313" key="10">
    <source>
        <dbReference type="Proteomes" id="UP000829354"/>
    </source>
</evidence>
<dbReference type="InterPro" id="IPR035437">
    <property type="entry name" value="SNase_OB-fold_sf"/>
</dbReference>
<evidence type="ECO:0000256" key="3">
    <source>
        <dbReference type="ARBA" id="ARBA00022490"/>
    </source>
</evidence>
<protein>
    <recommendedName>
        <fullName evidence="2">Staphylococcal nuclease domain-containing protein 1</fullName>
    </recommendedName>
</protein>
<dbReference type="SUPFAM" id="SSF63748">
    <property type="entry name" value="Tudor/PWWP/MBT"/>
    <property type="match status" value="1"/>
</dbReference>
<reference evidence="9 10" key="1">
    <citation type="submission" date="2022-04" db="EMBL/GenBank/DDBJ databases">
        <title>Chromosome-level reference genomes for two strains of Caenorhabditis briggsae: an improved platform for comparative genomics.</title>
        <authorList>
            <person name="Stevens L."/>
            <person name="Andersen E."/>
        </authorList>
    </citation>
    <scope>NUCLEOTIDE SEQUENCE [LARGE SCALE GENOMIC DNA]</scope>
    <source>
        <strain evidence="9">VX34</strain>
        <tissue evidence="9">Whole-organism</tissue>
    </source>
</reference>
<dbReference type="Pfam" id="PF00567">
    <property type="entry name" value="TUDOR"/>
    <property type="match status" value="1"/>
</dbReference>
<sequence>MRESSWNEECAGWKTEIAGYLSKNKKRMSDAAATASPIAPPPASSTTPAVRRGLVKSVLSGDAVILQGQPQNGPPPEWTVYLSNVSAPRLGRRPTDSAPATPDEPYAWEAREFLRGKLVGQFVTFVRDFTATSGRDHGRVYLGGTSPADAENVAEEAVAAGLLEVRQGKITDDYTTKLLELQEQAKASGKGKWSSTPGTIREIRWVIDNPRELVDKYAQKPIDAVIEMVRDGSTVRAFLLPNYEYITLQLSGVRAPSTKNPTSHDSRAEPFSEEAKFFVESRLLQRDVQIILESTSNQNFVGSIIHPKGNIAESLLREGYAKCVDWSIGLCTGGAQKLRDAERQAKEKRVRLWKSYTPAASGYSGDRKAFSAKVVEVVLNDAVVVQKEDGTEMKLHLSSVRLPKETAEDKQPSVGRQFRPLYDVPFMFQAREFLRKRIHGKKVQVQIDYVQPKTDNFPEKTCATIKHGDLNIAEGLISRGLSKVVRHRADDENRSCEYDLLLAAEANAEKGKKGLFADKTAEKKDTLRIQEIAGDVAKSKQFLPYLQRGGRAEGVVEFLSGGSRLRIYIPKETVLITFLLGGINCPKGSRVGPGGVTIGAAEPFADEAAAFTRKLVLQHEVQLEVESTDKNGNFVGYLFVSPDGNTSRGINLSEALVEAGLATLHFTAERSGHYNALLAAENRAKKAKKNIWANYTEEQQQEEVEVQQADTSERKQNYRQVAVTDLAPGALRFSAQNIEDGAKIEKMTSEMRQAIADHPPLAGSYAAKRGDLCVAKFSEDGLWYRAKVESVRQGQAEIVYIDYGNRETVEVAKLAQIPGGFASFPAGVKEYNLALVKLPNEDYVQLTLDAFAQYLYGHSSVFVNSEYKVGTAEYVTVYFDMGNKKVDIGKSLVEEGLALADSRREPRLQTLCNEYKSAEDKARKSRKNIWEYGDFTGNDI</sequence>
<dbReference type="FunFam" id="2.40.50.90:FF:000083">
    <property type="entry name" value="Staphylococcal nuclease domain-containing protein"/>
    <property type="match status" value="1"/>
</dbReference>
<dbReference type="GO" id="GO:0031047">
    <property type="term" value="P:regulatory ncRNA-mediated gene silencing"/>
    <property type="evidence" value="ECO:0007669"/>
    <property type="project" value="UniProtKB-UniRule"/>
</dbReference>
<dbReference type="Gene3D" id="2.30.30.140">
    <property type="match status" value="1"/>
</dbReference>
<evidence type="ECO:0000256" key="1">
    <source>
        <dbReference type="ARBA" id="ARBA00004496"/>
    </source>
</evidence>